<dbReference type="InterPro" id="IPR036880">
    <property type="entry name" value="Kunitz_BPTI_sf"/>
</dbReference>
<dbReference type="Ensembl" id="ENSBIXT00005021231.1">
    <property type="protein sequence ID" value="ENSBIXP00005012068.1"/>
    <property type="gene ID" value="ENSBIXG00005016363.1"/>
</dbReference>
<dbReference type="Gene3D" id="4.10.410.10">
    <property type="entry name" value="Pancreatic trypsin inhibitor Kunitz domain"/>
    <property type="match status" value="1"/>
</dbReference>
<dbReference type="InterPro" id="IPR002223">
    <property type="entry name" value="Kunitz_BPTI"/>
</dbReference>
<evidence type="ECO:0000313" key="5">
    <source>
        <dbReference type="Proteomes" id="UP000314981"/>
    </source>
</evidence>
<evidence type="ECO:0000256" key="2">
    <source>
        <dbReference type="SAM" id="SignalP"/>
    </source>
</evidence>
<dbReference type="SUPFAM" id="SSF57362">
    <property type="entry name" value="BPTI-like"/>
    <property type="match status" value="1"/>
</dbReference>
<reference evidence="5 6" key="1">
    <citation type="submission" date="2018-11" db="EMBL/GenBank/DDBJ databases">
        <title>Haplotype-resolved cattle genomes.</title>
        <authorList>
            <person name="Low W.Y."/>
            <person name="Tearle R."/>
            <person name="Bickhart D.M."/>
            <person name="Rosen B.D."/>
            <person name="Koren S."/>
            <person name="Rhie A."/>
            <person name="Hiendleder S."/>
            <person name="Phillippy A.M."/>
            <person name="Smith T.P.L."/>
            <person name="Williams J.L."/>
        </authorList>
    </citation>
    <scope>NUCLEOTIDE SEQUENCE [LARGE SCALE GENOMIC DNA]</scope>
</reference>
<keyword evidence="5" id="KW-1185">Reference proteome</keyword>
<keyword evidence="2" id="KW-0732">Signal</keyword>
<feature type="signal peptide" evidence="2">
    <location>
        <begin position="1"/>
        <end position="22"/>
    </location>
</feature>
<evidence type="ECO:0000259" key="3">
    <source>
        <dbReference type="Pfam" id="PF00014"/>
    </source>
</evidence>
<name>A0A4W2E891_BOBOX</name>
<feature type="chain" id="PRO_5044611007" description="BPTI/Kunitz inhibitor domain-containing protein" evidence="2">
    <location>
        <begin position="23"/>
        <end position="113"/>
    </location>
</feature>
<dbReference type="GeneTree" id="ENSGT01150000287708"/>
<dbReference type="Proteomes" id="UP000314981">
    <property type="component" value="Chromosome 13"/>
</dbReference>
<proteinExistence type="predicted"/>
<evidence type="ECO:0000313" key="6">
    <source>
        <dbReference type="Proteomes" id="UP000429181"/>
    </source>
</evidence>
<keyword evidence="1" id="KW-1015">Disulfide bond</keyword>
<evidence type="ECO:0000313" key="4">
    <source>
        <dbReference type="Ensembl" id="ENSBIXP00000035636.1"/>
    </source>
</evidence>
<dbReference type="AlphaFoldDB" id="A0A4W2E891"/>
<feature type="domain" description="BPTI/Kunitz inhibitor" evidence="3">
    <location>
        <begin position="42"/>
        <end position="90"/>
    </location>
</feature>
<dbReference type="GO" id="GO:0004867">
    <property type="term" value="F:serine-type endopeptidase inhibitor activity"/>
    <property type="evidence" value="ECO:0007669"/>
    <property type="project" value="InterPro"/>
</dbReference>
<sequence>MKISQLCFLATHLTLLGTPVASIPGCETSNKAQYILALCPDFCLLSPYTGPCKAKIIRSFYKARSGFLKTFVFGSCKAKNNSVKIKEVCPRHMTGGTIGKIGRLWKLERTLPS</sequence>
<organism evidence="4 5">
    <name type="scientific">Bos indicus x Bos taurus</name>
    <name type="common">Hybrid cattle</name>
    <dbReference type="NCBI Taxonomy" id="30522"/>
    <lineage>
        <taxon>Eukaryota</taxon>
        <taxon>Metazoa</taxon>
        <taxon>Chordata</taxon>
        <taxon>Craniata</taxon>
        <taxon>Vertebrata</taxon>
        <taxon>Euteleostomi</taxon>
        <taxon>Mammalia</taxon>
        <taxon>Eutheria</taxon>
        <taxon>Laurasiatheria</taxon>
        <taxon>Artiodactyla</taxon>
        <taxon>Ruminantia</taxon>
        <taxon>Pecora</taxon>
        <taxon>Bovidae</taxon>
        <taxon>Bovinae</taxon>
        <taxon>Bos</taxon>
    </lineage>
</organism>
<dbReference type="OMA" id="CFLATHL"/>
<dbReference type="CDD" id="cd22592">
    <property type="entry name" value="Kunitz_BPTI"/>
    <property type="match status" value="1"/>
</dbReference>
<dbReference type="Pfam" id="PF00014">
    <property type="entry name" value="Kunitz_BPTI"/>
    <property type="match status" value="1"/>
</dbReference>
<reference evidence="4" key="2">
    <citation type="submission" date="2025-05" db="UniProtKB">
        <authorList>
            <consortium name="Ensembl"/>
        </authorList>
    </citation>
    <scope>IDENTIFICATION</scope>
</reference>
<protein>
    <recommendedName>
        <fullName evidence="3">BPTI/Kunitz inhibitor domain-containing protein</fullName>
    </recommendedName>
</protein>
<accession>A0A4W2E891</accession>
<dbReference type="STRING" id="30522.A0A4W2E891"/>
<dbReference type="Ensembl" id="ENSBIXT00000024965.1">
    <property type="protein sequence ID" value="ENSBIXP00000035636.1"/>
    <property type="gene ID" value="ENSBIXG00000018932.1"/>
</dbReference>
<dbReference type="Proteomes" id="UP000429181">
    <property type="component" value="Chromosome 13"/>
</dbReference>
<evidence type="ECO:0000256" key="1">
    <source>
        <dbReference type="ARBA" id="ARBA00023157"/>
    </source>
</evidence>